<dbReference type="PANTHER" id="PTHR22870:SF466">
    <property type="entry name" value="ANKYRIN REPEAT-CONTAINING PROTEIN"/>
    <property type="match status" value="1"/>
</dbReference>
<dbReference type="PANTHER" id="PTHR22870">
    <property type="entry name" value="REGULATOR OF CHROMOSOME CONDENSATION"/>
    <property type="match status" value="1"/>
</dbReference>
<dbReference type="Pfam" id="PF00415">
    <property type="entry name" value="RCC1"/>
    <property type="match status" value="1"/>
</dbReference>
<evidence type="ECO:0000313" key="4">
    <source>
        <dbReference type="EMBL" id="CAK9050693.1"/>
    </source>
</evidence>
<evidence type="ECO:0000256" key="1">
    <source>
        <dbReference type="ARBA" id="ARBA00022737"/>
    </source>
</evidence>
<evidence type="ECO:0000259" key="3">
    <source>
        <dbReference type="Pfam" id="PF25390"/>
    </source>
</evidence>
<evidence type="ECO:0000313" key="5">
    <source>
        <dbReference type="Proteomes" id="UP001642464"/>
    </source>
</evidence>
<keyword evidence="5" id="KW-1185">Reference proteome</keyword>
<dbReference type="Proteomes" id="UP001642464">
    <property type="component" value="Unassembled WGS sequence"/>
</dbReference>
<feature type="repeat" description="RCC1" evidence="2">
    <location>
        <begin position="99"/>
        <end position="148"/>
    </location>
</feature>
<dbReference type="InterPro" id="IPR009091">
    <property type="entry name" value="RCC1/BLIP-II"/>
</dbReference>
<comment type="caution">
    <text evidence="4">The sequence shown here is derived from an EMBL/GenBank/DDBJ whole genome shotgun (WGS) entry which is preliminary data.</text>
</comment>
<feature type="repeat" description="RCC1" evidence="2">
    <location>
        <begin position="251"/>
        <end position="304"/>
    </location>
</feature>
<dbReference type="Pfam" id="PF25390">
    <property type="entry name" value="WD40_RLD"/>
    <property type="match status" value="1"/>
</dbReference>
<proteinExistence type="predicted"/>
<dbReference type="InterPro" id="IPR000408">
    <property type="entry name" value="Reg_chr_condens"/>
</dbReference>
<feature type="repeat" description="RCC1" evidence="2">
    <location>
        <begin position="149"/>
        <end position="196"/>
    </location>
</feature>
<reference evidence="4 5" key="1">
    <citation type="submission" date="2024-02" db="EMBL/GenBank/DDBJ databases">
        <authorList>
            <person name="Chen Y."/>
            <person name="Shah S."/>
            <person name="Dougan E. K."/>
            <person name="Thang M."/>
            <person name="Chan C."/>
        </authorList>
    </citation>
    <scope>NUCLEOTIDE SEQUENCE [LARGE SCALE GENOMIC DNA]</scope>
</reference>
<feature type="repeat" description="RCC1" evidence="2">
    <location>
        <begin position="356"/>
        <end position="412"/>
    </location>
</feature>
<dbReference type="InterPro" id="IPR058923">
    <property type="entry name" value="RCC1-like_dom"/>
</dbReference>
<name>A0ABP0MHN6_9DINO</name>
<keyword evidence="1" id="KW-0677">Repeat</keyword>
<organism evidence="4 5">
    <name type="scientific">Durusdinium trenchii</name>
    <dbReference type="NCBI Taxonomy" id="1381693"/>
    <lineage>
        <taxon>Eukaryota</taxon>
        <taxon>Sar</taxon>
        <taxon>Alveolata</taxon>
        <taxon>Dinophyceae</taxon>
        <taxon>Suessiales</taxon>
        <taxon>Symbiodiniaceae</taxon>
        <taxon>Durusdinium</taxon>
    </lineage>
</organism>
<dbReference type="PRINTS" id="PR00633">
    <property type="entry name" value="RCCNDNSATION"/>
</dbReference>
<feature type="repeat" description="RCC1" evidence="2">
    <location>
        <begin position="47"/>
        <end position="98"/>
    </location>
</feature>
<dbReference type="PROSITE" id="PS50012">
    <property type="entry name" value="RCC1_3"/>
    <property type="match status" value="7"/>
</dbReference>
<dbReference type="InterPro" id="IPR051210">
    <property type="entry name" value="Ub_ligase/GEF_domain"/>
</dbReference>
<dbReference type="Gene3D" id="2.130.10.30">
    <property type="entry name" value="Regulator of chromosome condensation 1/beta-lactamase-inhibitor protein II"/>
    <property type="match status" value="2"/>
</dbReference>
<protein>
    <submittedName>
        <fullName evidence="4">E3 ubiquitin-protein ligase HERC2 (HECT domain and RCC1-like domain-containing protein 2) (HECT-type E3 ubiquitin transferase HERC2)</fullName>
    </submittedName>
</protein>
<dbReference type="EMBL" id="CAXAMM010021850">
    <property type="protein sequence ID" value="CAK9050693.1"/>
    <property type="molecule type" value="Genomic_DNA"/>
</dbReference>
<feature type="repeat" description="RCC1" evidence="2">
    <location>
        <begin position="305"/>
        <end position="355"/>
    </location>
</feature>
<dbReference type="SUPFAM" id="SSF50985">
    <property type="entry name" value="RCC1/BLIP-II"/>
    <property type="match status" value="2"/>
</dbReference>
<feature type="repeat" description="RCC1" evidence="2">
    <location>
        <begin position="197"/>
        <end position="250"/>
    </location>
</feature>
<evidence type="ECO:0000256" key="2">
    <source>
        <dbReference type="PROSITE-ProRule" id="PRU00235"/>
    </source>
</evidence>
<accession>A0ABP0MHN6</accession>
<gene>
    <name evidence="4" type="ORF">SCF082_LOCUS27929</name>
</gene>
<feature type="domain" description="RCC1-like" evidence="3">
    <location>
        <begin position="130"/>
        <end position="409"/>
    </location>
</feature>
<sequence>MRSAARGSGTAALVAVGASAVLAVGLVTQEQRREVALAAPAKGPRGASVFAWGGNAFGQLGTGSTGDKFTPKLVGEDLKLTAEHVAAFGQSSGFVTAEAQVYTFGRSTHGSIGQGDNMENINLPAKVDIGPVAQISLGEFHVAFINTAGALFTAGRNWSGELGRQGDNTRPEKVALDRPVVDVACGRTFTAVVDADGDLFTTGNGKQGCLGHGSVTSLDTFTKVDPSLFGGEKVKQVAAGEEVLLILTENGAVYSCGNDDYGKLGLGNLRERLQTTPRQITSLKGERIAQVVCGDFFCAALSENGTLFTWGMGSEGQLGHNSKTDLHIPTQVHAGSTSFKRIAAGGSHMLAISTTGELFAWGKGRNGQLGVGDNFESVAIYHTNPTPVEFFKGKDVLDIAAGRDHSICLVGA</sequence>